<organism evidence="2 3">
    <name type="scientific">Actinopolyspora mzabensis</name>
    <dbReference type="NCBI Taxonomy" id="995066"/>
    <lineage>
        <taxon>Bacteria</taxon>
        <taxon>Bacillati</taxon>
        <taxon>Actinomycetota</taxon>
        <taxon>Actinomycetes</taxon>
        <taxon>Actinopolysporales</taxon>
        <taxon>Actinopolysporaceae</taxon>
        <taxon>Actinopolyspora</taxon>
    </lineage>
</organism>
<dbReference type="PANTHER" id="PTHR31131:SF6">
    <property type="entry name" value="CASTOR ACT DOMAIN-CONTAINING PROTEIN"/>
    <property type="match status" value="1"/>
</dbReference>
<accession>A0A1G9F2S0</accession>
<protein>
    <recommendedName>
        <fullName evidence="1">CASTOR ACT domain-containing protein</fullName>
    </recommendedName>
</protein>
<dbReference type="Gene3D" id="3.30.2130.10">
    <property type="entry name" value="VC0802-like"/>
    <property type="match status" value="1"/>
</dbReference>
<evidence type="ECO:0000259" key="1">
    <source>
        <dbReference type="Pfam" id="PF13840"/>
    </source>
</evidence>
<evidence type="ECO:0000313" key="2">
    <source>
        <dbReference type="EMBL" id="SDK82620.1"/>
    </source>
</evidence>
<dbReference type="InterPro" id="IPR027795">
    <property type="entry name" value="CASTOR_ACT_dom"/>
</dbReference>
<dbReference type="EMBL" id="FNFM01000013">
    <property type="protein sequence ID" value="SDK82620.1"/>
    <property type="molecule type" value="Genomic_DNA"/>
</dbReference>
<dbReference type="RefSeq" id="WP_092631895.1">
    <property type="nucleotide sequence ID" value="NZ_FNFM01000013.1"/>
</dbReference>
<proteinExistence type="predicted"/>
<dbReference type="SUPFAM" id="SSF55021">
    <property type="entry name" value="ACT-like"/>
    <property type="match status" value="1"/>
</dbReference>
<dbReference type="OrthoDB" id="5615858at2"/>
<keyword evidence="3" id="KW-1185">Reference proteome</keyword>
<name>A0A1G9F2S0_ACTMZ</name>
<dbReference type="PANTHER" id="PTHR31131">
    <property type="entry name" value="CHROMOSOME 1, WHOLE GENOME SHOTGUN SEQUENCE"/>
    <property type="match status" value="1"/>
</dbReference>
<gene>
    <name evidence="2" type="ORF">SAMN04487820_113137</name>
</gene>
<dbReference type="AlphaFoldDB" id="A0A1G9F2S0"/>
<reference evidence="3" key="1">
    <citation type="submission" date="2016-10" db="EMBL/GenBank/DDBJ databases">
        <authorList>
            <person name="Varghese N."/>
            <person name="Submissions S."/>
        </authorList>
    </citation>
    <scope>NUCLEOTIDE SEQUENCE [LARGE SCALE GENOMIC DNA]</scope>
    <source>
        <strain evidence="3">DSM 45460</strain>
    </source>
</reference>
<dbReference type="InterPro" id="IPR051719">
    <property type="entry name" value="CASTOR_mTORC1"/>
</dbReference>
<sequence>MTTLTLRAHEQLLAVATPEPGTAPELPASGPVNAELVTGNDRTLVFAYRDVAELSDSSVVQGPFRALEIAGPLDFSLTGVLAAVLSPLAESEISVFTLSTFETDWILIGANALPDAVDTLRRAGHTVVEDFEGEH</sequence>
<feature type="domain" description="CASTOR ACT" evidence="1">
    <location>
        <begin position="61"/>
        <end position="122"/>
    </location>
</feature>
<dbReference type="InterPro" id="IPR045865">
    <property type="entry name" value="ACT-like_dom_sf"/>
</dbReference>
<dbReference type="Pfam" id="PF13840">
    <property type="entry name" value="ACT_7"/>
    <property type="match status" value="1"/>
</dbReference>
<evidence type="ECO:0000313" key="3">
    <source>
        <dbReference type="Proteomes" id="UP000199213"/>
    </source>
</evidence>
<dbReference type="Proteomes" id="UP000199213">
    <property type="component" value="Unassembled WGS sequence"/>
</dbReference>